<evidence type="ECO:0000313" key="9">
    <source>
        <dbReference type="Proteomes" id="UP000595564"/>
    </source>
</evidence>
<dbReference type="InterPro" id="IPR050596">
    <property type="entry name" value="AspAT/PAT-like"/>
</dbReference>
<dbReference type="AlphaFoldDB" id="A0A7R6PYM8"/>
<dbReference type="PANTHER" id="PTHR46383:SF2">
    <property type="entry name" value="AMINOTRANSFERASE"/>
    <property type="match status" value="1"/>
</dbReference>
<keyword evidence="9" id="KW-1185">Reference proteome</keyword>
<keyword evidence="5" id="KW-0663">Pyridoxal phosphate</keyword>
<protein>
    <recommendedName>
        <fullName evidence="6">Aminotransferase</fullName>
        <ecNumber evidence="6">2.6.1.-</ecNumber>
    </recommendedName>
</protein>
<name>A0A7R6PYM8_9BACT</name>
<gene>
    <name evidence="8" type="primary">aspB</name>
    <name evidence="8" type="ORF">TTHT_1798</name>
</gene>
<dbReference type="RefSeq" id="WP_201327567.1">
    <property type="nucleotide sequence ID" value="NZ_AP017470.1"/>
</dbReference>
<dbReference type="EMBL" id="AP017470">
    <property type="protein sequence ID" value="BBB33260.1"/>
    <property type="molecule type" value="Genomic_DNA"/>
</dbReference>
<dbReference type="InterPro" id="IPR015421">
    <property type="entry name" value="PyrdxlP-dep_Trfase_major"/>
</dbReference>
<evidence type="ECO:0000256" key="3">
    <source>
        <dbReference type="ARBA" id="ARBA00022576"/>
    </source>
</evidence>
<keyword evidence="3 6" id="KW-0032">Aminotransferase</keyword>
<dbReference type="SUPFAM" id="SSF53383">
    <property type="entry name" value="PLP-dependent transferases"/>
    <property type="match status" value="1"/>
</dbReference>
<dbReference type="PANTHER" id="PTHR46383">
    <property type="entry name" value="ASPARTATE AMINOTRANSFERASE"/>
    <property type="match status" value="1"/>
</dbReference>
<dbReference type="Gene3D" id="3.90.1150.10">
    <property type="entry name" value="Aspartate Aminotransferase, domain 1"/>
    <property type="match status" value="1"/>
</dbReference>
<dbReference type="NCBIfam" id="NF005744">
    <property type="entry name" value="PRK07568.1"/>
    <property type="match status" value="1"/>
</dbReference>
<evidence type="ECO:0000256" key="1">
    <source>
        <dbReference type="ARBA" id="ARBA00001933"/>
    </source>
</evidence>
<reference evidence="8 9" key="1">
    <citation type="journal article" date="2012" name="Extremophiles">
        <title>Thermotomaculum hydrothermale gen. nov., sp. nov., a novel heterotrophic thermophile within the phylum Acidobacteria from a deep-sea hydrothermal vent chimney in the Southern Okinawa Trough.</title>
        <authorList>
            <person name="Izumi H."/>
            <person name="Nunoura T."/>
            <person name="Miyazaki M."/>
            <person name="Mino S."/>
            <person name="Toki T."/>
            <person name="Takai K."/>
            <person name="Sako Y."/>
            <person name="Sawabe T."/>
            <person name="Nakagawa S."/>
        </authorList>
    </citation>
    <scope>NUCLEOTIDE SEQUENCE [LARGE SCALE GENOMIC DNA]</scope>
    <source>
        <strain evidence="8 9">AC55</strain>
    </source>
</reference>
<evidence type="ECO:0000259" key="7">
    <source>
        <dbReference type="Pfam" id="PF00155"/>
    </source>
</evidence>
<sequence>MAPKISIRGTNQPASPMRRLEPLFLQAKEVRKRIYQLNIGQPDIETPEEYLKVIKNLQEKVIKYGPSAGLPEYRKTLANYYRSYGINVDWEDIVVTTGGSEGIIFVLTAICDPEDEVIIPEPFYANYNGFANMANVKLVPVTSKPENGYALPPIEEIEKKVNSKTKAIIICNPGNPTGYAYSEEEIENLKDLCRKHSLFLVSDEVYREFVYEGKHNSILEKEGFEEYGIITDSLSKRFSLCGARLGCVVSKNKDIISSITKMAQARLCPPTIEQLAAIEVHKLGKDYYSKIREEYKLRRDTVMKHIEEIDGAFCKIPNGAFYMLVKLPIKDCINFATYMLKDFELDNETVLVAPGNGFYATQGLGMDEIRIAYILNKNDLDRAMVILKEGLKAYRKERGL</sequence>
<dbReference type="GO" id="GO:0008483">
    <property type="term" value="F:transaminase activity"/>
    <property type="evidence" value="ECO:0007669"/>
    <property type="project" value="UniProtKB-KW"/>
</dbReference>
<organism evidence="8 9">
    <name type="scientific">Thermotomaculum hydrothermale</name>
    <dbReference type="NCBI Taxonomy" id="981385"/>
    <lineage>
        <taxon>Bacteria</taxon>
        <taxon>Pseudomonadati</taxon>
        <taxon>Acidobacteriota</taxon>
        <taxon>Holophagae</taxon>
        <taxon>Thermotomaculales</taxon>
        <taxon>Thermotomaculaceae</taxon>
        <taxon>Thermotomaculum</taxon>
    </lineage>
</organism>
<accession>A0A7R6PYM8</accession>
<dbReference type="Pfam" id="PF00155">
    <property type="entry name" value="Aminotran_1_2"/>
    <property type="match status" value="1"/>
</dbReference>
<dbReference type="GO" id="GO:0030170">
    <property type="term" value="F:pyridoxal phosphate binding"/>
    <property type="evidence" value="ECO:0007669"/>
    <property type="project" value="InterPro"/>
</dbReference>
<dbReference type="InterPro" id="IPR015422">
    <property type="entry name" value="PyrdxlP-dep_Trfase_small"/>
</dbReference>
<evidence type="ECO:0000256" key="6">
    <source>
        <dbReference type="RuleBase" id="RU000481"/>
    </source>
</evidence>
<dbReference type="InterPro" id="IPR004838">
    <property type="entry name" value="NHTrfase_class1_PyrdxlP-BS"/>
</dbReference>
<dbReference type="Gene3D" id="3.40.640.10">
    <property type="entry name" value="Type I PLP-dependent aspartate aminotransferase-like (Major domain)"/>
    <property type="match status" value="1"/>
</dbReference>
<dbReference type="Proteomes" id="UP000595564">
    <property type="component" value="Chromosome"/>
</dbReference>
<dbReference type="CDD" id="cd00609">
    <property type="entry name" value="AAT_like"/>
    <property type="match status" value="1"/>
</dbReference>
<dbReference type="KEGG" id="thyd:TTHT_1798"/>
<dbReference type="EC" id="2.6.1.-" evidence="6"/>
<comment type="similarity">
    <text evidence="2 6">Belongs to the class-I pyridoxal-phosphate-dependent aminotransferase family.</text>
</comment>
<evidence type="ECO:0000256" key="5">
    <source>
        <dbReference type="ARBA" id="ARBA00022898"/>
    </source>
</evidence>
<evidence type="ECO:0000313" key="8">
    <source>
        <dbReference type="EMBL" id="BBB33260.1"/>
    </source>
</evidence>
<proteinExistence type="inferred from homology"/>
<evidence type="ECO:0000256" key="4">
    <source>
        <dbReference type="ARBA" id="ARBA00022679"/>
    </source>
</evidence>
<dbReference type="GO" id="GO:0006520">
    <property type="term" value="P:amino acid metabolic process"/>
    <property type="evidence" value="ECO:0007669"/>
    <property type="project" value="InterPro"/>
</dbReference>
<evidence type="ECO:0000256" key="2">
    <source>
        <dbReference type="ARBA" id="ARBA00007441"/>
    </source>
</evidence>
<dbReference type="InterPro" id="IPR004839">
    <property type="entry name" value="Aminotransferase_I/II_large"/>
</dbReference>
<keyword evidence="4 6" id="KW-0808">Transferase</keyword>
<feature type="domain" description="Aminotransferase class I/classII large" evidence="7">
    <location>
        <begin position="35"/>
        <end position="384"/>
    </location>
</feature>
<dbReference type="PROSITE" id="PS00105">
    <property type="entry name" value="AA_TRANSFER_CLASS_1"/>
    <property type="match status" value="1"/>
</dbReference>
<comment type="cofactor">
    <cofactor evidence="1 6">
        <name>pyridoxal 5'-phosphate</name>
        <dbReference type="ChEBI" id="CHEBI:597326"/>
    </cofactor>
</comment>
<dbReference type="InterPro" id="IPR015424">
    <property type="entry name" value="PyrdxlP-dep_Trfase"/>
</dbReference>